<feature type="domain" description="GBD/FH3" evidence="4">
    <location>
        <begin position="95"/>
        <end position="498"/>
    </location>
</feature>
<feature type="coiled-coil region" evidence="2">
    <location>
        <begin position="523"/>
        <end position="600"/>
    </location>
</feature>
<dbReference type="PANTHER" id="PTHR47102">
    <property type="entry name" value="PROTEIN BNI1"/>
    <property type="match status" value="1"/>
</dbReference>
<feature type="compositionally biased region" description="Low complexity" evidence="3">
    <location>
        <begin position="57"/>
        <end position="73"/>
    </location>
</feature>
<protein>
    <submittedName>
        <fullName evidence="5">Cytokinesis protein sepA</fullName>
    </submittedName>
</protein>
<comment type="caution">
    <text evidence="5">The sequence shown here is derived from an EMBL/GenBank/DDBJ whole genome shotgun (WGS) entry which is preliminary data.</text>
</comment>
<evidence type="ECO:0000313" key="5">
    <source>
        <dbReference type="EMBL" id="OMJ13595.1"/>
    </source>
</evidence>
<feature type="compositionally biased region" description="Basic and acidic residues" evidence="3">
    <location>
        <begin position="21"/>
        <end position="31"/>
    </location>
</feature>
<dbReference type="Gene3D" id="1.25.10.10">
    <property type="entry name" value="Leucine-rich Repeat Variant"/>
    <property type="match status" value="1"/>
</dbReference>
<dbReference type="Pfam" id="PF06367">
    <property type="entry name" value="Drf_FH3"/>
    <property type="match status" value="1"/>
</dbReference>
<dbReference type="GO" id="GO:0005938">
    <property type="term" value="C:cell cortex"/>
    <property type="evidence" value="ECO:0007669"/>
    <property type="project" value="UniProtKB-ARBA"/>
</dbReference>
<dbReference type="GO" id="GO:0032153">
    <property type="term" value="C:cell division site"/>
    <property type="evidence" value="ECO:0007669"/>
    <property type="project" value="UniProtKB-ARBA"/>
</dbReference>
<keyword evidence="2" id="KW-0175">Coiled coil</keyword>
<dbReference type="GO" id="GO:0043332">
    <property type="term" value="C:mating projection tip"/>
    <property type="evidence" value="ECO:0007669"/>
    <property type="project" value="TreeGrafter"/>
</dbReference>
<evidence type="ECO:0000256" key="3">
    <source>
        <dbReference type="SAM" id="MobiDB-lite"/>
    </source>
</evidence>
<dbReference type="PANTHER" id="PTHR47102:SF2">
    <property type="entry name" value="PROTEIN BNI1"/>
    <property type="match status" value="1"/>
</dbReference>
<dbReference type="GO" id="GO:1903475">
    <property type="term" value="P:mitotic actomyosin contractile ring assembly"/>
    <property type="evidence" value="ECO:0007669"/>
    <property type="project" value="TreeGrafter"/>
</dbReference>
<dbReference type="GO" id="GO:0003779">
    <property type="term" value="F:actin binding"/>
    <property type="evidence" value="ECO:0007669"/>
    <property type="project" value="InterPro"/>
</dbReference>
<dbReference type="SMART" id="SM01140">
    <property type="entry name" value="Drf_GBD"/>
    <property type="match status" value="1"/>
</dbReference>
<gene>
    <name evidence="5" type="ORF">AYI70_g8403</name>
</gene>
<dbReference type="GO" id="GO:0031267">
    <property type="term" value="F:small GTPase binding"/>
    <property type="evidence" value="ECO:0007669"/>
    <property type="project" value="InterPro"/>
</dbReference>
<dbReference type="InterPro" id="IPR016024">
    <property type="entry name" value="ARM-type_fold"/>
</dbReference>
<dbReference type="InterPro" id="IPR010473">
    <property type="entry name" value="GTPase-bd"/>
</dbReference>
<evidence type="ECO:0000313" key="6">
    <source>
        <dbReference type="Proteomes" id="UP000187283"/>
    </source>
</evidence>
<dbReference type="InterPro" id="IPR051661">
    <property type="entry name" value="Actin_filament_regulator"/>
</dbReference>
<feature type="compositionally biased region" description="Polar residues" evidence="3">
    <location>
        <begin position="74"/>
        <end position="83"/>
    </location>
</feature>
<dbReference type="GO" id="GO:0015629">
    <property type="term" value="C:actin cytoskeleton"/>
    <property type="evidence" value="ECO:0007669"/>
    <property type="project" value="UniProtKB-ARBA"/>
</dbReference>
<evidence type="ECO:0000259" key="4">
    <source>
        <dbReference type="PROSITE" id="PS51232"/>
    </source>
</evidence>
<evidence type="ECO:0000256" key="1">
    <source>
        <dbReference type="ARBA" id="ARBA00037935"/>
    </source>
</evidence>
<dbReference type="PROSITE" id="PS51232">
    <property type="entry name" value="GBD_FH3"/>
    <property type="match status" value="1"/>
</dbReference>
<dbReference type="GO" id="GO:0051017">
    <property type="term" value="P:actin filament bundle assembly"/>
    <property type="evidence" value="ECO:0007669"/>
    <property type="project" value="TreeGrafter"/>
</dbReference>
<dbReference type="AlphaFoldDB" id="A0A1R1XG26"/>
<dbReference type="InterPro" id="IPR010472">
    <property type="entry name" value="FH3_dom"/>
</dbReference>
<keyword evidence="6" id="KW-1185">Reference proteome</keyword>
<feature type="region of interest" description="Disordered" evidence="3">
    <location>
        <begin position="57"/>
        <end position="94"/>
    </location>
</feature>
<dbReference type="SUPFAM" id="SSF48371">
    <property type="entry name" value="ARM repeat"/>
    <property type="match status" value="1"/>
</dbReference>
<dbReference type="Gene3D" id="1.10.238.150">
    <property type="entry name" value="Formin, FH3 diaphanous domain"/>
    <property type="match status" value="1"/>
</dbReference>
<comment type="similarity">
    <text evidence="1">Belongs to the formin homology family. BNI1 subfamily.</text>
</comment>
<dbReference type="Pfam" id="PF06371">
    <property type="entry name" value="Drf_GBD"/>
    <property type="match status" value="1"/>
</dbReference>
<dbReference type="Proteomes" id="UP000187283">
    <property type="component" value="Unassembled WGS sequence"/>
</dbReference>
<feature type="region of interest" description="Disordered" evidence="3">
    <location>
        <begin position="1"/>
        <end position="38"/>
    </location>
</feature>
<dbReference type="EMBL" id="LSSN01003428">
    <property type="protein sequence ID" value="OMJ13595.1"/>
    <property type="molecule type" value="Genomic_DNA"/>
</dbReference>
<accession>A0A1R1XG26</accession>
<dbReference type="OrthoDB" id="1104827at2759"/>
<proteinExistence type="inferred from homology"/>
<feature type="non-terminal residue" evidence="5">
    <location>
        <position position="773"/>
    </location>
</feature>
<sequence>MSFDPGKLDNNSRLPSPKFNIFDREDSRANERTNSGALTSFTNSQASTIRSIFSYNSPSRGSFSSSKSNNSTSPVMNTATNWGDSVEGDGKKQNIDYKNTSEIDSELEAMMNDMNLKDEQKEKMRAIPLDKKIILLQSKTQYKEFKGDKSKPSAFCRILKDYEPSNLQYKQIIHLRVCLTTQPIAWVKEFVNRDGFKYLSIVLKKISISDNRFENRTTRLEFEILKCMKVILNIEWGVQEALRSPECITALCLSLDSKNVYSCKMAAELITFVCYQGSQTGHSYVVKGFERMKVIRNESNLFSAWFYAFDQQVDQALSIYSKTNQKSSTLNSIEREIVDMSIAFLILINTIISVCDDAELRTEYRAQLTEAGIGVIIKKLDTFQSDSINLQVEKYMNELEEDYKELLDSCETDDYESESEVSSILSALKDFLTSNNKTSDNLLSVLQHLLLLKDPTYGSQSDNLVEKVSLDDNEIFVNRLQLVDRLIDRVVIEKKAPESADLLTNAPGSVDRIISSFSNEDGLIDIIKENNELRDKCDRLSKANSLLEQENSKKSEGLVGNLKSKIFALEDLLRMSRHNIEGLQTQNKELRREYAERLQKQEIQNKKTYLAVETLSKDSQALVVQRIMLQLENAALRSGKSWDFNNLDKNNVPTLNLESLESEIKRLKSQPNLNIDDSFIKSKFEQIISDDKPKDVQLTSPIHTQTASLGRSFGKKRSPLLHTNTALGLRSPTISEFAEKVSIEKIFNKSESSLRNKTTSQSLLQTNKLNDNV</sequence>
<organism evidence="5 6">
    <name type="scientific">Smittium culicis</name>
    <dbReference type="NCBI Taxonomy" id="133412"/>
    <lineage>
        <taxon>Eukaryota</taxon>
        <taxon>Fungi</taxon>
        <taxon>Fungi incertae sedis</taxon>
        <taxon>Zoopagomycota</taxon>
        <taxon>Kickxellomycotina</taxon>
        <taxon>Harpellomycetes</taxon>
        <taxon>Harpellales</taxon>
        <taxon>Legeriomycetaceae</taxon>
        <taxon>Smittium</taxon>
    </lineage>
</organism>
<dbReference type="SMART" id="SM01139">
    <property type="entry name" value="Drf_FH3"/>
    <property type="match status" value="1"/>
</dbReference>
<dbReference type="GO" id="GO:0051016">
    <property type="term" value="P:barbed-end actin filament capping"/>
    <property type="evidence" value="ECO:0007669"/>
    <property type="project" value="TreeGrafter"/>
</dbReference>
<name>A0A1R1XG26_9FUNG</name>
<reference evidence="5 6" key="1">
    <citation type="submission" date="2017-01" db="EMBL/GenBank/DDBJ databases">
        <authorList>
            <person name="Mah S.A."/>
            <person name="Swanson W.J."/>
            <person name="Moy G.W."/>
            <person name="Vacquier V.D."/>
        </authorList>
    </citation>
    <scope>NUCLEOTIDE SEQUENCE [LARGE SCALE GENOMIC DNA]</scope>
    <source>
        <strain evidence="5 6">GSMNP</strain>
    </source>
</reference>
<dbReference type="InterPro" id="IPR011989">
    <property type="entry name" value="ARM-like"/>
</dbReference>
<dbReference type="STRING" id="133412.A0A1R1XG26"/>
<evidence type="ECO:0000256" key="2">
    <source>
        <dbReference type="SAM" id="Coils"/>
    </source>
</evidence>
<dbReference type="InterPro" id="IPR014768">
    <property type="entry name" value="GBD/FH3_dom"/>
</dbReference>